<dbReference type="EMBL" id="FOGB01000017">
    <property type="protein sequence ID" value="SER10930.1"/>
    <property type="molecule type" value="Genomic_DNA"/>
</dbReference>
<evidence type="ECO:0000313" key="1">
    <source>
        <dbReference type="EMBL" id="SER10930.1"/>
    </source>
</evidence>
<protein>
    <submittedName>
        <fullName evidence="1">Uncharacterized protein</fullName>
    </submittedName>
</protein>
<dbReference type="Proteomes" id="UP000198749">
    <property type="component" value="Unassembled WGS sequence"/>
</dbReference>
<dbReference type="AlphaFoldDB" id="A0A1H9LHQ5"/>
<name>A0A1H9LHQ5_9GAMM</name>
<sequence length="137" mass="15575">MNRDCDGLTMEEARRMEITLKFYVAIKKEGDTFINLVEAGDWEPYHLDDSGPEIGLGRFVRDNEPSIYVSVTDNILFVPPDSIGQGTMELFTLSSIEKAVEEIDDSIEPEEESDWRITLICSAFIIYVLVRVIDASY</sequence>
<evidence type="ECO:0000313" key="2">
    <source>
        <dbReference type="Proteomes" id="UP000198749"/>
    </source>
</evidence>
<reference evidence="2" key="1">
    <citation type="submission" date="2016-10" db="EMBL/GenBank/DDBJ databases">
        <authorList>
            <person name="Varghese N."/>
            <person name="Submissions S."/>
        </authorList>
    </citation>
    <scope>NUCLEOTIDE SEQUENCE [LARGE SCALE GENOMIC DNA]</scope>
    <source>
        <strain evidence="2">DSM 18887</strain>
    </source>
</reference>
<accession>A0A1H9LHQ5</accession>
<organism evidence="1 2">
    <name type="scientific">Amphritea atlantica</name>
    <dbReference type="NCBI Taxonomy" id="355243"/>
    <lineage>
        <taxon>Bacteria</taxon>
        <taxon>Pseudomonadati</taxon>
        <taxon>Pseudomonadota</taxon>
        <taxon>Gammaproteobacteria</taxon>
        <taxon>Oceanospirillales</taxon>
        <taxon>Oceanospirillaceae</taxon>
        <taxon>Amphritea</taxon>
    </lineage>
</organism>
<keyword evidence="2" id="KW-1185">Reference proteome</keyword>
<gene>
    <name evidence="1" type="ORF">SAMN03080615_03959</name>
</gene>
<dbReference type="STRING" id="355243.SAMN03080615_03959"/>
<proteinExistence type="predicted"/>